<dbReference type="Proteomes" id="UP001221411">
    <property type="component" value="Unassembled WGS sequence"/>
</dbReference>
<dbReference type="PANTHER" id="PTHR46797:SF1">
    <property type="entry name" value="METHYLPHOSPHONATE SYNTHASE"/>
    <property type="match status" value="1"/>
</dbReference>
<dbReference type="PANTHER" id="PTHR46797">
    <property type="entry name" value="HTH-TYPE TRANSCRIPTIONAL REGULATOR"/>
    <property type="match status" value="1"/>
</dbReference>
<keyword evidence="4" id="KW-1185">Reference proteome</keyword>
<accession>A0ABT5ET87</accession>
<dbReference type="Pfam" id="PF01381">
    <property type="entry name" value="HTH_3"/>
    <property type="match status" value="1"/>
</dbReference>
<evidence type="ECO:0000259" key="2">
    <source>
        <dbReference type="PROSITE" id="PS50943"/>
    </source>
</evidence>
<dbReference type="InterPro" id="IPR010982">
    <property type="entry name" value="Lambda_DNA-bd_dom_sf"/>
</dbReference>
<name>A0ABT5ET87_9BACT</name>
<proteinExistence type="predicted"/>
<evidence type="ECO:0000313" key="4">
    <source>
        <dbReference type="Proteomes" id="UP001221411"/>
    </source>
</evidence>
<sequence>MSEHPSCARREETVPRRSEAKPFCLKVGARIRELRKERGMSLQDVADASAISKGHLSSIEQGLAAITIETIERIARALDVPPFCVMTFPTDDEVNRIADLARKVPKGERRKLRKELEARATHAPAT</sequence>
<dbReference type="InterPro" id="IPR001387">
    <property type="entry name" value="Cro/C1-type_HTH"/>
</dbReference>
<keyword evidence="1" id="KW-0238">DNA-binding</keyword>
<organism evidence="3 4">
    <name type="scientific">Polyangium mundeleinium</name>
    <dbReference type="NCBI Taxonomy" id="2995306"/>
    <lineage>
        <taxon>Bacteria</taxon>
        <taxon>Pseudomonadati</taxon>
        <taxon>Myxococcota</taxon>
        <taxon>Polyangia</taxon>
        <taxon>Polyangiales</taxon>
        <taxon>Polyangiaceae</taxon>
        <taxon>Polyangium</taxon>
    </lineage>
</organism>
<reference evidence="3 4" key="1">
    <citation type="submission" date="2022-11" db="EMBL/GenBank/DDBJ databases">
        <title>Minimal conservation of predation-associated metabolite biosynthetic gene clusters underscores biosynthetic potential of Myxococcota including descriptions for ten novel species: Archangium lansinium sp. nov., Myxococcus landrumus sp. nov., Nannocystis bai.</title>
        <authorList>
            <person name="Ahearne A."/>
            <person name="Stevens C."/>
            <person name="Dowd S."/>
        </authorList>
    </citation>
    <scope>NUCLEOTIDE SEQUENCE [LARGE SCALE GENOMIC DNA]</scope>
    <source>
        <strain evidence="3 4">RJM3</strain>
    </source>
</reference>
<dbReference type="RefSeq" id="WP_271921485.1">
    <property type="nucleotide sequence ID" value="NZ_JAQNDO010000001.1"/>
</dbReference>
<dbReference type="SUPFAM" id="SSF47413">
    <property type="entry name" value="lambda repressor-like DNA-binding domains"/>
    <property type="match status" value="1"/>
</dbReference>
<evidence type="ECO:0000313" key="3">
    <source>
        <dbReference type="EMBL" id="MDC0744684.1"/>
    </source>
</evidence>
<protein>
    <submittedName>
        <fullName evidence="3">Helix-turn-helix domain-containing protein</fullName>
    </submittedName>
</protein>
<comment type="caution">
    <text evidence="3">The sequence shown here is derived from an EMBL/GenBank/DDBJ whole genome shotgun (WGS) entry which is preliminary data.</text>
</comment>
<feature type="domain" description="HTH cro/C1-type" evidence="2">
    <location>
        <begin position="31"/>
        <end position="86"/>
    </location>
</feature>
<dbReference type="SMART" id="SM00530">
    <property type="entry name" value="HTH_XRE"/>
    <property type="match status" value="1"/>
</dbReference>
<dbReference type="CDD" id="cd00093">
    <property type="entry name" value="HTH_XRE"/>
    <property type="match status" value="1"/>
</dbReference>
<dbReference type="PROSITE" id="PS50943">
    <property type="entry name" value="HTH_CROC1"/>
    <property type="match status" value="1"/>
</dbReference>
<dbReference type="EMBL" id="JAQNDO010000001">
    <property type="protein sequence ID" value="MDC0744684.1"/>
    <property type="molecule type" value="Genomic_DNA"/>
</dbReference>
<dbReference type="InterPro" id="IPR050807">
    <property type="entry name" value="TransReg_Diox_bact_type"/>
</dbReference>
<dbReference type="Gene3D" id="1.10.260.40">
    <property type="entry name" value="lambda repressor-like DNA-binding domains"/>
    <property type="match status" value="1"/>
</dbReference>
<gene>
    <name evidence="3" type="ORF">POL67_25360</name>
</gene>
<evidence type="ECO:0000256" key="1">
    <source>
        <dbReference type="ARBA" id="ARBA00023125"/>
    </source>
</evidence>